<name>A0A840WQE6_9RHOB</name>
<feature type="transmembrane region" description="Helical" evidence="2">
    <location>
        <begin position="73"/>
        <end position="90"/>
    </location>
</feature>
<evidence type="ECO:0000256" key="1">
    <source>
        <dbReference type="SAM" id="MobiDB-lite"/>
    </source>
</evidence>
<keyword evidence="2" id="KW-0812">Transmembrane</keyword>
<sequence>MSDPADKNGKAGDPSPAFAVEDDPYARADAPSYRLTLQPHRSLSKEGVTWLMFLVTMGFVFSLIPFLGTPVGWGLLPFFCGTLWLLWAGLMRNYRDADLREVLSIWPDLITVIRTEPNGEIKRWHANPYWVDVALEDTPKIEKYLTLKGNGRRIELGAFLTPEARASLYDDITRALRSA</sequence>
<dbReference type="InterPro" id="IPR019253">
    <property type="entry name" value="DUF2244_TM"/>
</dbReference>
<evidence type="ECO:0000313" key="3">
    <source>
        <dbReference type="EMBL" id="MBB5516273.1"/>
    </source>
</evidence>
<gene>
    <name evidence="3" type="ORF">FHS89_002299</name>
</gene>
<proteinExistence type="predicted"/>
<keyword evidence="4" id="KW-1185">Reference proteome</keyword>
<keyword evidence="2" id="KW-0472">Membrane</keyword>
<dbReference type="EMBL" id="JACIJS010000006">
    <property type="protein sequence ID" value="MBB5516273.1"/>
    <property type="molecule type" value="Genomic_DNA"/>
</dbReference>
<feature type="region of interest" description="Disordered" evidence="1">
    <location>
        <begin position="1"/>
        <end position="20"/>
    </location>
</feature>
<feature type="transmembrane region" description="Helical" evidence="2">
    <location>
        <begin position="48"/>
        <end position="67"/>
    </location>
</feature>
<keyword evidence="2" id="KW-1133">Transmembrane helix</keyword>
<dbReference type="Proteomes" id="UP000553766">
    <property type="component" value="Unassembled WGS sequence"/>
</dbReference>
<evidence type="ECO:0000256" key="2">
    <source>
        <dbReference type="SAM" id="Phobius"/>
    </source>
</evidence>
<comment type="caution">
    <text evidence="3">The sequence shown here is derived from an EMBL/GenBank/DDBJ whole genome shotgun (WGS) entry which is preliminary data.</text>
</comment>
<dbReference type="Pfam" id="PF10003">
    <property type="entry name" value="DUF2244"/>
    <property type="match status" value="1"/>
</dbReference>
<protein>
    <submittedName>
        <fullName evidence="3">Putative membrane protein</fullName>
    </submittedName>
</protein>
<dbReference type="AlphaFoldDB" id="A0A840WQE6"/>
<reference evidence="3 4" key="1">
    <citation type="submission" date="2020-08" db="EMBL/GenBank/DDBJ databases">
        <title>Genomic Encyclopedia of Type Strains, Phase IV (KMG-IV): sequencing the most valuable type-strain genomes for metagenomic binning, comparative biology and taxonomic classification.</title>
        <authorList>
            <person name="Goeker M."/>
        </authorList>
    </citation>
    <scope>NUCLEOTIDE SEQUENCE [LARGE SCALE GENOMIC DNA]</scope>
    <source>
        <strain evidence="3 4">DSM 103377</strain>
    </source>
</reference>
<feature type="compositionally biased region" description="Basic and acidic residues" evidence="1">
    <location>
        <begin position="1"/>
        <end position="10"/>
    </location>
</feature>
<organism evidence="3 4">
    <name type="scientific">Rubricella aquisinus</name>
    <dbReference type="NCBI Taxonomy" id="2028108"/>
    <lineage>
        <taxon>Bacteria</taxon>
        <taxon>Pseudomonadati</taxon>
        <taxon>Pseudomonadota</taxon>
        <taxon>Alphaproteobacteria</taxon>
        <taxon>Rhodobacterales</taxon>
        <taxon>Paracoccaceae</taxon>
        <taxon>Rubricella</taxon>
    </lineage>
</organism>
<accession>A0A840WQE6</accession>
<evidence type="ECO:0000313" key="4">
    <source>
        <dbReference type="Proteomes" id="UP000553766"/>
    </source>
</evidence>
<dbReference type="RefSeq" id="WP_184011701.1">
    <property type="nucleotide sequence ID" value="NZ_JACIJS010000006.1"/>
</dbReference>